<accession>A0A5B7E7W9</accession>
<sequence>MRSQVRVEEILPKSGKLADNYFSYKKLAVPLSHLLSSAEIQKFRLALRLPVRYLALPMGSAVLPLS</sequence>
<protein>
    <submittedName>
        <fullName evidence="1">Uncharacterized protein</fullName>
    </submittedName>
</protein>
<dbReference type="AlphaFoldDB" id="A0A5B7E7W9"/>
<comment type="caution">
    <text evidence="1">The sequence shown here is derived from an EMBL/GenBank/DDBJ whole genome shotgun (WGS) entry which is preliminary data.</text>
</comment>
<dbReference type="EMBL" id="VSRR010002046">
    <property type="protein sequence ID" value="MPC29283.1"/>
    <property type="molecule type" value="Genomic_DNA"/>
</dbReference>
<evidence type="ECO:0000313" key="2">
    <source>
        <dbReference type="Proteomes" id="UP000324222"/>
    </source>
</evidence>
<dbReference type="Proteomes" id="UP000324222">
    <property type="component" value="Unassembled WGS sequence"/>
</dbReference>
<reference evidence="1 2" key="1">
    <citation type="submission" date="2019-05" db="EMBL/GenBank/DDBJ databases">
        <title>Another draft genome of Portunus trituberculatus and its Hox gene families provides insights of decapod evolution.</title>
        <authorList>
            <person name="Jeong J.-H."/>
            <person name="Song I."/>
            <person name="Kim S."/>
            <person name="Choi T."/>
            <person name="Kim D."/>
            <person name="Ryu S."/>
            <person name="Kim W."/>
        </authorList>
    </citation>
    <scope>NUCLEOTIDE SEQUENCE [LARGE SCALE GENOMIC DNA]</scope>
    <source>
        <tissue evidence="1">Muscle</tissue>
    </source>
</reference>
<evidence type="ECO:0000313" key="1">
    <source>
        <dbReference type="EMBL" id="MPC29283.1"/>
    </source>
</evidence>
<proteinExistence type="predicted"/>
<gene>
    <name evidence="1" type="ORF">E2C01_022508</name>
</gene>
<keyword evidence="2" id="KW-1185">Reference proteome</keyword>
<organism evidence="1 2">
    <name type="scientific">Portunus trituberculatus</name>
    <name type="common">Swimming crab</name>
    <name type="synonym">Neptunus trituberculatus</name>
    <dbReference type="NCBI Taxonomy" id="210409"/>
    <lineage>
        <taxon>Eukaryota</taxon>
        <taxon>Metazoa</taxon>
        <taxon>Ecdysozoa</taxon>
        <taxon>Arthropoda</taxon>
        <taxon>Crustacea</taxon>
        <taxon>Multicrustacea</taxon>
        <taxon>Malacostraca</taxon>
        <taxon>Eumalacostraca</taxon>
        <taxon>Eucarida</taxon>
        <taxon>Decapoda</taxon>
        <taxon>Pleocyemata</taxon>
        <taxon>Brachyura</taxon>
        <taxon>Eubrachyura</taxon>
        <taxon>Portunoidea</taxon>
        <taxon>Portunidae</taxon>
        <taxon>Portuninae</taxon>
        <taxon>Portunus</taxon>
    </lineage>
</organism>
<name>A0A5B7E7W9_PORTR</name>